<accession>A0A9Q1MC65</accession>
<dbReference type="GO" id="GO:0016020">
    <property type="term" value="C:membrane"/>
    <property type="evidence" value="ECO:0007669"/>
    <property type="project" value="UniProtKB-SubCell"/>
</dbReference>
<keyword evidence="2" id="KW-0813">Transport</keyword>
<comment type="caution">
    <text evidence="12">The sequence shown here is derived from an EMBL/GenBank/DDBJ whole genome shotgun (WGS) entry which is preliminary data.</text>
</comment>
<keyword evidence="8 10" id="KW-0472">Membrane</keyword>
<evidence type="ECO:0000256" key="3">
    <source>
        <dbReference type="ARBA" id="ARBA00022449"/>
    </source>
</evidence>
<feature type="transmembrane region" description="Helical" evidence="10">
    <location>
        <begin position="501"/>
        <end position="519"/>
    </location>
</feature>
<dbReference type="Gene3D" id="1.20.1530.20">
    <property type="match status" value="1"/>
</dbReference>
<evidence type="ECO:0000313" key="12">
    <source>
        <dbReference type="EMBL" id="KAJ8555535.1"/>
    </source>
</evidence>
<evidence type="ECO:0000256" key="5">
    <source>
        <dbReference type="ARBA" id="ARBA00022729"/>
    </source>
</evidence>
<dbReference type="OrthoDB" id="1654420at2759"/>
<feature type="compositionally biased region" description="Acidic residues" evidence="9">
    <location>
        <begin position="735"/>
        <end position="758"/>
    </location>
</feature>
<feature type="domain" description="Cation/H+ exchanger transmembrane" evidence="11">
    <location>
        <begin position="185"/>
        <end position="551"/>
    </location>
</feature>
<dbReference type="InterPro" id="IPR038770">
    <property type="entry name" value="Na+/solute_symporter_sf"/>
</dbReference>
<feature type="region of interest" description="Disordered" evidence="9">
    <location>
        <begin position="723"/>
        <end position="766"/>
    </location>
</feature>
<proteinExistence type="predicted"/>
<evidence type="ECO:0000256" key="9">
    <source>
        <dbReference type="SAM" id="MobiDB-lite"/>
    </source>
</evidence>
<dbReference type="Proteomes" id="UP001152561">
    <property type="component" value="Unassembled WGS sequence"/>
</dbReference>
<dbReference type="AlphaFoldDB" id="A0A9Q1MC65"/>
<evidence type="ECO:0000256" key="10">
    <source>
        <dbReference type="SAM" id="Phobius"/>
    </source>
</evidence>
<feature type="transmembrane region" description="Helical" evidence="10">
    <location>
        <begin position="229"/>
        <end position="246"/>
    </location>
</feature>
<keyword evidence="4 10" id="KW-0812">Transmembrane</keyword>
<dbReference type="GO" id="GO:0015386">
    <property type="term" value="F:potassium:proton antiporter activity"/>
    <property type="evidence" value="ECO:0007669"/>
    <property type="project" value="InterPro"/>
</dbReference>
<feature type="transmembrane region" description="Helical" evidence="10">
    <location>
        <begin position="253"/>
        <end position="277"/>
    </location>
</feature>
<dbReference type="InterPro" id="IPR006153">
    <property type="entry name" value="Cation/H_exchanger_TM"/>
</dbReference>
<protein>
    <recommendedName>
        <fullName evidence="11">Cation/H+ exchanger transmembrane domain-containing protein</fullName>
    </recommendedName>
</protein>
<evidence type="ECO:0000256" key="7">
    <source>
        <dbReference type="ARBA" id="ARBA00023065"/>
    </source>
</evidence>
<feature type="region of interest" description="Disordered" evidence="9">
    <location>
        <begin position="47"/>
        <end position="72"/>
    </location>
</feature>
<reference evidence="13" key="1">
    <citation type="journal article" date="2023" name="Proc. Natl. Acad. Sci. U.S.A.">
        <title>Genomic and structural basis for evolution of tropane alkaloid biosynthesis.</title>
        <authorList>
            <person name="Wanga Y.-J."/>
            <person name="Taina T."/>
            <person name="Yua J.-Y."/>
            <person name="Lia J."/>
            <person name="Xua B."/>
            <person name="Chenc J."/>
            <person name="D'Auriad J.C."/>
            <person name="Huanga J.-P."/>
            <person name="Huanga S.-X."/>
        </authorList>
    </citation>
    <scope>NUCLEOTIDE SEQUENCE [LARGE SCALE GENOMIC DNA]</scope>
    <source>
        <strain evidence="13">cv. KIB-2019</strain>
    </source>
</reference>
<evidence type="ECO:0000256" key="2">
    <source>
        <dbReference type="ARBA" id="ARBA00022448"/>
    </source>
</evidence>
<feature type="compositionally biased region" description="Low complexity" evidence="9">
    <location>
        <begin position="57"/>
        <end position="68"/>
    </location>
</feature>
<feature type="transmembrane region" description="Helical" evidence="10">
    <location>
        <begin position="531"/>
        <end position="550"/>
    </location>
</feature>
<keyword evidence="7" id="KW-0406">Ion transport</keyword>
<keyword evidence="6 10" id="KW-1133">Transmembrane helix</keyword>
<dbReference type="PANTHER" id="PTHR16254">
    <property type="entry name" value="POTASSIUM/PROTON ANTIPORTER-RELATED"/>
    <property type="match status" value="1"/>
</dbReference>
<keyword evidence="5" id="KW-0732">Signal</keyword>
<feature type="transmembrane region" description="Helical" evidence="10">
    <location>
        <begin position="445"/>
        <end position="465"/>
    </location>
</feature>
<evidence type="ECO:0000256" key="1">
    <source>
        <dbReference type="ARBA" id="ARBA00004141"/>
    </source>
</evidence>
<sequence length="828" mass="89704">MSTIRRRSSSSPLASLLTISGITVLLLCLAFVSALAVAFALPETDEQLNRGRNGTDNSSNGSELSSSGPKEDSFADMIDRALEKEFTENDKDEANDAGGFNNSVAEQQAVLETVARVRPKKNDTKKEDKSFQLHHVFKLDNDHGAEETPTLIDRKDNVFIISNFKSKYPVLQLDLRLISDLVVVIVSATCGGIAFACAGQPVITGYLLAGSIVGPGGFNFVSEMVQVETVAQFGVIFLLFALGLEFSTTKLRIVRAVAVLGGLLQVLLFICLCGLTASLCGGKPSEGIFVGAFLSMSSTAVVLKFLMEKNTTNALHGQVTIGILILQDCAVGLLFALLPILGGTSNVLQGLISMAKSLVMLLSFLAFLSILSRKCVPWFLKLMISLSSQTNELYQLASVAFCLLVAWCSDKLGLSLELGSFAAGVMISTTDLAQHTLEQVEPIRNFFAALFLASIGMLIHVHFLWNHVDILLASVILVVIVKTAVTSAVVKAFGYNNKTSLLVGMSLAQIGEFAFVLLSRASNLHLVEGKLYLLLLGTTALSLVTTPLLFKLIPAVVHLGVLLRWFPLDSPSEFGFKSDNFRSDSAKQRNALISKDLIHEATEPSILAHCLRLIRITEAKVTQLVKDFPDYIKESIETALVPHKENLEEVIEEQESITAHLQAIELRLGHIEGGGDEGLLAIRVELQNITTWISALDPPKIVLSRLVLPPAVHLFSTQPRVSIEPRVDSSTKQDDMEEDQTMDNNDDDRSEIQNESEPDSDKGDDPLVSAFLVVRATCIPSDDVDTVVAMHCVEPAHILESEPTGQTAATTLAETIETVDGDTTQTDA</sequence>
<dbReference type="EMBL" id="JAJAGQ010000008">
    <property type="protein sequence ID" value="KAJ8555535.1"/>
    <property type="molecule type" value="Genomic_DNA"/>
</dbReference>
<feature type="transmembrane region" description="Helical" evidence="10">
    <location>
        <begin position="319"/>
        <end position="341"/>
    </location>
</feature>
<gene>
    <name evidence="12" type="ORF">K7X08_013031</name>
</gene>
<dbReference type="Pfam" id="PF00999">
    <property type="entry name" value="Na_H_Exchanger"/>
    <property type="match status" value="1"/>
</dbReference>
<evidence type="ECO:0000256" key="6">
    <source>
        <dbReference type="ARBA" id="ARBA00022989"/>
    </source>
</evidence>
<comment type="subcellular location">
    <subcellularLocation>
        <location evidence="1">Membrane</location>
        <topology evidence="1">Multi-pass membrane protein</topology>
    </subcellularLocation>
</comment>
<feature type="compositionally biased region" description="Basic and acidic residues" evidence="9">
    <location>
        <begin position="723"/>
        <end position="734"/>
    </location>
</feature>
<name>A0A9Q1MC65_9SOLA</name>
<feature type="transmembrane region" description="Helical" evidence="10">
    <location>
        <begin position="347"/>
        <end position="371"/>
    </location>
</feature>
<feature type="transmembrane region" description="Helical" evidence="10">
    <location>
        <begin position="289"/>
        <end position="307"/>
    </location>
</feature>
<evidence type="ECO:0000259" key="11">
    <source>
        <dbReference type="Pfam" id="PF00999"/>
    </source>
</evidence>
<dbReference type="InterPro" id="IPR045158">
    <property type="entry name" value="KEA4/5/6-like"/>
</dbReference>
<evidence type="ECO:0000313" key="13">
    <source>
        <dbReference type="Proteomes" id="UP001152561"/>
    </source>
</evidence>
<evidence type="ECO:0000256" key="4">
    <source>
        <dbReference type="ARBA" id="ARBA00022692"/>
    </source>
</evidence>
<keyword evidence="13" id="KW-1185">Reference proteome</keyword>
<organism evidence="12 13">
    <name type="scientific">Anisodus acutangulus</name>
    <dbReference type="NCBI Taxonomy" id="402998"/>
    <lineage>
        <taxon>Eukaryota</taxon>
        <taxon>Viridiplantae</taxon>
        <taxon>Streptophyta</taxon>
        <taxon>Embryophyta</taxon>
        <taxon>Tracheophyta</taxon>
        <taxon>Spermatophyta</taxon>
        <taxon>Magnoliopsida</taxon>
        <taxon>eudicotyledons</taxon>
        <taxon>Gunneridae</taxon>
        <taxon>Pentapetalae</taxon>
        <taxon>asterids</taxon>
        <taxon>lamiids</taxon>
        <taxon>Solanales</taxon>
        <taxon>Solanaceae</taxon>
        <taxon>Solanoideae</taxon>
        <taxon>Hyoscyameae</taxon>
        <taxon>Anisodus</taxon>
    </lineage>
</organism>
<evidence type="ECO:0000256" key="8">
    <source>
        <dbReference type="ARBA" id="ARBA00023136"/>
    </source>
</evidence>
<dbReference type="PANTHER" id="PTHR16254:SF14">
    <property type="entry name" value="TRANSMEMBRANE AND COILED-COIL DOMAIN-CONTAINING PROTEIN 3"/>
    <property type="match status" value="1"/>
</dbReference>
<feature type="transmembrane region" description="Helical" evidence="10">
    <location>
        <begin position="471"/>
        <end position="494"/>
    </location>
</feature>
<keyword evidence="3" id="KW-0050">Antiport</keyword>